<protein>
    <submittedName>
        <fullName evidence="1">Uncharacterized protein</fullName>
    </submittedName>
</protein>
<dbReference type="RefSeq" id="WP_093423379.1">
    <property type="nucleotide sequence ID" value="NZ_FOZX01000013.1"/>
</dbReference>
<keyword evidence="2" id="KW-1185">Reference proteome</keyword>
<dbReference type="EMBL" id="FOZX01000013">
    <property type="protein sequence ID" value="SFT05214.1"/>
    <property type="molecule type" value="Genomic_DNA"/>
</dbReference>
<dbReference type="Proteomes" id="UP000198852">
    <property type="component" value="Unassembled WGS sequence"/>
</dbReference>
<name>A0A1I6UV58_9PSEU</name>
<dbReference type="STRING" id="95161.SAMN05660874_05293"/>
<dbReference type="AlphaFoldDB" id="A0A1I6UV58"/>
<evidence type="ECO:0000313" key="1">
    <source>
        <dbReference type="EMBL" id="SFT05214.1"/>
    </source>
</evidence>
<reference evidence="2" key="1">
    <citation type="submission" date="2016-10" db="EMBL/GenBank/DDBJ databases">
        <authorList>
            <person name="Varghese N."/>
            <person name="Submissions S."/>
        </authorList>
    </citation>
    <scope>NUCLEOTIDE SEQUENCE [LARGE SCALE GENOMIC DNA]</scope>
    <source>
        <strain evidence="2">DSM 44771</strain>
    </source>
</reference>
<proteinExistence type="predicted"/>
<accession>A0A1I6UV58</accession>
<organism evidence="1 2">
    <name type="scientific">Saccharopolyspora flava</name>
    <dbReference type="NCBI Taxonomy" id="95161"/>
    <lineage>
        <taxon>Bacteria</taxon>
        <taxon>Bacillati</taxon>
        <taxon>Actinomycetota</taxon>
        <taxon>Actinomycetes</taxon>
        <taxon>Pseudonocardiales</taxon>
        <taxon>Pseudonocardiaceae</taxon>
        <taxon>Saccharopolyspora</taxon>
    </lineage>
</organism>
<evidence type="ECO:0000313" key="2">
    <source>
        <dbReference type="Proteomes" id="UP000198852"/>
    </source>
</evidence>
<gene>
    <name evidence="1" type="ORF">SAMN05660874_05293</name>
</gene>
<dbReference type="OrthoDB" id="5190723at2"/>
<sequence>MQQHVHAELIGGPEDGRSFIIPAVDADLPLGEFAFPSPRDGEAPCSPCARYNRHDQRPDGVWRYQYAGEQSVTSRER</sequence>